<organism evidence="1 2">
    <name type="scientific">Cinchona calisaya</name>
    <dbReference type="NCBI Taxonomy" id="153742"/>
    <lineage>
        <taxon>Eukaryota</taxon>
        <taxon>Viridiplantae</taxon>
        <taxon>Streptophyta</taxon>
        <taxon>Embryophyta</taxon>
        <taxon>Tracheophyta</taxon>
        <taxon>Spermatophyta</taxon>
        <taxon>Magnoliopsida</taxon>
        <taxon>eudicotyledons</taxon>
        <taxon>Gunneridae</taxon>
        <taxon>Pentapetalae</taxon>
        <taxon>asterids</taxon>
        <taxon>lamiids</taxon>
        <taxon>Gentianales</taxon>
        <taxon>Rubiaceae</taxon>
        <taxon>Cinchonoideae</taxon>
        <taxon>Cinchoneae</taxon>
        <taxon>Cinchona</taxon>
    </lineage>
</organism>
<accession>A0ABD2XUM4</accession>
<reference evidence="1 2" key="1">
    <citation type="submission" date="2024-11" db="EMBL/GenBank/DDBJ databases">
        <title>A near-complete genome assembly of Cinchona calisaya.</title>
        <authorList>
            <person name="Lian D.C."/>
            <person name="Zhao X.W."/>
            <person name="Wei L."/>
        </authorList>
    </citation>
    <scope>NUCLEOTIDE SEQUENCE [LARGE SCALE GENOMIC DNA]</scope>
    <source>
        <tissue evidence="1">Nenye</tissue>
    </source>
</reference>
<sequence length="229" mass="25977">MNKPWIEVFKSKYVQNGRISTTNPFLLSQSQGSVNLRNLNKELDTFNQGFIPRTNHVLGEDQLIWEPEPSAIFSLKSAYKVAWDNSKCPGENVVDSKFLWIWKGSSCIQCNKPLEDAEHVLRSCPTAKGFWDALKPPIPLDTSFELWLSKGCSIQSPSPFHATWGRLLACFMNIKLFHVYREGNRRADVLANWEVSTTSSFAILDDCPFLNTFVAEDCRGVCLPRTIKA</sequence>
<evidence type="ECO:0008006" key="3">
    <source>
        <dbReference type="Google" id="ProtNLM"/>
    </source>
</evidence>
<comment type="caution">
    <text evidence="1">The sequence shown here is derived from an EMBL/GenBank/DDBJ whole genome shotgun (WGS) entry which is preliminary data.</text>
</comment>
<proteinExistence type="predicted"/>
<evidence type="ECO:0000313" key="2">
    <source>
        <dbReference type="Proteomes" id="UP001630127"/>
    </source>
</evidence>
<gene>
    <name evidence="1" type="ORF">ACH5RR_041138</name>
</gene>
<name>A0ABD2XUM4_9GENT</name>
<evidence type="ECO:0000313" key="1">
    <source>
        <dbReference type="EMBL" id="KAL3498406.1"/>
    </source>
</evidence>
<dbReference type="Proteomes" id="UP001630127">
    <property type="component" value="Unassembled WGS sequence"/>
</dbReference>
<protein>
    <recommendedName>
        <fullName evidence="3">Reverse transcriptase zinc-binding domain-containing protein</fullName>
    </recommendedName>
</protein>
<keyword evidence="2" id="KW-1185">Reference proteome</keyword>
<dbReference type="EMBL" id="JBJUIK010000017">
    <property type="protein sequence ID" value="KAL3498406.1"/>
    <property type="molecule type" value="Genomic_DNA"/>
</dbReference>
<dbReference type="AlphaFoldDB" id="A0ABD2XUM4"/>